<dbReference type="CDD" id="cd07067">
    <property type="entry name" value="HP_PGM_like"/>
    <property type="match status" value="1"/>
</dbReference>
<dbReference type="Pfam" id="PF00300">
    <property type="entry name" value="His_Phos_1"/>
    <property type="match status" value="2"/>
</dbReference>
<comment type="caution">
    <text evidence="2">The sequence shown here is derived from an EMBL/GenBank/DDBJ whole genome shotgun (WGS) entry which is preliminary data.</text>
</comment>
<keyword evidence="3" id="KW-1185">Reference proteome</keyword>
<proteinExistence type="predicted"/>
<organism evidence="2 3">
    <name type="scientific">Bifiguratus adelaidae</name>
    <dbReference type="NCBI Taxonomy" id="1938954"/>
    <lineage>
        <taxon>Eukaryota</taxon>
        <taxon>Fungi</taxon>
        <taxon>Fungi incertae sedis</taxon>
        <taxon>Mucoromycota</taxon>
        <taxon>Mucoromycotina</taxon>
        <taxon>Endogonomycetes</taxon>
        <taxon>Endogonales</taxon>
        <taxon>Endogonales incertae sedis</taxon>
        <taxon>Bifiguratus</taxon>
    </lineage>
</organism>
<evidence type="ECO:0000313" key="2">
    <source>
        <dbReference type="EMBL" id="OZJ03612.1"/>
    </source>
</evidence>
<dbReference type="AlphaFoldDB" id="A0A261XZ41"/>
<accession>A0A261XZ41</accession>
<evidence type="ECO:0000256" key="1">
    <source>
        <dbReference type="SAM" id="MobiDB-lite"/>
    </source>
</evidence>
<dbReference type="PANTHER" id="PTHR47821">
    <property type="entry name" value="PHOSPHOGLYCERATE MUTASE FAMILY PROTEIN"/>
    <property type="match status" value="1"/>
</dbReference>
<dbReference type="Gene3D" id="3.40.50.1240">
    <property type="entry name" value="Phosphoglycerate mutase-like"/>
    <property type="match status" value="1"/>
</dbReference>
<dbReference type="InterPro" id="IPR029033">
    <property type="entry name" value="His_PPase_superfam"/>
</dbReference>
<protein>
    <submittedName>
        <fullName evidence="2">Uncharacterized protein</fullName>
    </submittedName>
</protein>
<evidence type="ECO:0000313" key="3">
    <source>
        <dbReference type="Proteomes" id="UP000242875"/>
    </source>
</evidence>
<dbReference type="SUPFAM" id="SSF53254">
    <property type="entry name" value="Phosphoglycerate mutase-like"/>
    <property type="match status" value="1"/>
</dbReference>
<sequence length="282" mass="30961">MRPDQVLPYPLKNRYILQRHGRSEANEAGLICSHPLNGIPAEGGPKGNGYGLTESGRKQVFETATRMSDHLFPSSLGTLTPATDIYIYTSPFLRTVQTAQIIHSVLSSTASVGNHLPEPIPTISLRERAFGTLELGPDSAYEGVWKVDNEYGLAQSDYQLDAPLQHFVPNEDGTESTVPDPWPYHPNHPNDVESPPHVRARAVALIRELEAKHQGANLILVMHGDIVQILQTAFVTGDMEAWRHRQLTHVGTGEWRDMGHGQVDPDTITGPVSGEGFQAGNQ</sequence>
<dbReference type="OrthoDB" id="354304at2759"/>
<reference evidence="2 3" key="1">
    <citation type="journal article" date="2017" name="Mycologia">
        <title>Bifiguratus adelaidae, gen. et sp. nov., a new member of Mucoromycotina in endophytic and soil-dwelling habitats.</title>
        <authorList>
            <person name="Torres-Cruz T.J."/>
            <person name="Billingsley Tobias T.L."/>
            <person name="Almatruk M."/>
            <person name="Hesse C."/>
            <person name="Kuske C.R."/>
            <person name="Desiro A."/>
            <person name="Benucci G.M."/>
            <person name="Bonito G."/>
            <person name="Stajich J.E."/>
            <person name="Dunlap C."/>
            <person name="Arnold A.E."/>
            <person name="Porras-Alfaro A."/>
        </authorList>
    </citation>
    <scope>NUCLEOTIDE SEQUENCE [LARGE SCALE GENOMIC DNA]</scope>
    <source>
        <strain evidence="2 3">AZ0501</strain>
    </source>
</reference>
<dbReference type="InterPro" id="IPR013078">
    <property type="entry name" value="His_Pase_superF_clade-1"/>
</dbReference>
<dbReference type="Proteomes" id="UP000242875">
    <property type="component" value="Unassembled WGS sequence"/>
</dbReference>
<name>A0A261XZ41_9FUNG</name>
<feature type="region of interest" description="Disordered" evidence="1">
    <location>
        <begin position="254"/>
        <end position="282"/>
    </location>
</feature>
<dbReference type="PANTHER" id="PTHR47821:SF2">
    <property type="entry name" value="PHOSPHOGLYCERATE MUTASE FAMILY PROTEIN"/>
    <property type="match status" value="1"/>
</dbReference>
<dbReference type="EMBL" id="MVBO01000077">
    <property type="protein sequence ID" value="OZJ03612.1"/>
    <property type="molecule type" value="Genomic_DNA"/>
</dbReference>
<dbReference type="SMART" id="SM00855">
    <property type="entry name" value="PGAM"/>
    <property type="match status" value="1"/>
</dbReference>
<gene>
    <name evidence="2" type="ORF">BZG36_03701</name>
</gene>